<accession>X1JMH8</accession>
<comment type="caution">
    <text evidence="1">The sequence shown here is derived from an EMBL/GenBank/DDBJ whole genome shotgun (WGS) entry which is preliminary data.</text>
</comment>
<protein>
    <submittedName>
        <fullName evidence="1">Uncharacterized protein</fullName>
    </submittedName>
</protein>
<gene>
    <name evidence="1" type="ORF">S03H2_57613</name>
</gene>
<sequence>GTGNLEVYYFKTQIVENVVADILLNAGIFANTDERDAWIVNPDYVKATGDSIDRVWFNTGMSAFEAIRLLAEVVQYRFYFDYVGNPIFKPKASLGEEVDIFGGSDIEVESIEENIDEVYNNIIVLGEVRETLG</sequence>
<evidence type="ECO:0000313" key="1">
    <source>
        <dbReference type="EMBL" id="GAH82670.1"/>
    </source>
</evidence>
<proteinExistence type="predicted"/>
<organism evidence="1">
    <name type="scientific">marine sediment metagenome</name>
    <dbReference type="NCBI Taxonomy" id="412755"/>
    <lineage>
        <taxon>unclassified sequences</taxon>
        <taxon>metagenomes</taxon>
        <taxon>ecological metagenomes</taxon>
    </lineage>
</organism>
<dbReference type="EMBL" id="BARU01036941">
    <property type="protein sequence ID" value="GAH82670.1"/>
    <property type="molecule type" value="Genomic_DNA"/>
</dbReference>
<name>X1JMH8_9ZZZZ</name>
<feature type="non-terminal residue" evidence="1">
    <location>
        <position position="1"/>
    </location>
</feature>
<reference evidence="1" key="1">
    <citation type="journal article" date="2014" name="Front. Microbiol.">
        <title>High frequency of phylogenetically diverse reductive dehalogenase-homologous genes in deep subseafloor sedimentary metagenomes.</title>
        <authorList>
            <person name="Kawai M."/>
            <person name="Futagami T."/>
            <person name="Toyoda A."/>
            <person name="Takaki Y."/>
            <person name="Nishi S."/>
            <person name="Hori S."/>
            <person name="Arai W."/>
            <person name="Tsubouchi T."/>
            <person name="Morono Y."/>
            <person name="Uchiyama I."/>
            <person name="Ito T."/>
            <person name="Fujiyama A."/>
            <person name="Inagaki F."/>
            <person name="Takami H."/>
        </authorList>
    </citation>
    <scope>NUCLEOTIDE SEQUENCE</scope>
    <source>
        <strain evidence="1">Expedition CK06-06</strain>
    </source>
</reference>
<dbReference type="AlphaFoldDB" id="X1JMH8"/>